<comment type="similarity">
    <text evidence="1">Belongs to the GatC family.</text>
</comment>
<dbReference type="Proteomes" id="UP000253570">
    <property type="component" value="Unassembled WGS sequence"/>
</dbReference>
<organism evidence="2 3">
    <name type="scientific">PS1 clade bacterium</name>
    <dbReference type="NCBI Taxonomy" id="2175152"/>
    <lineage>
        <taxon>Bacteria</taxon>
        <taxon>Pseudomonadati</taxon>
        <taxon>Pseudomonadota</taxon>
        <taxon>Alphaproteobacteria</taxon>
        <taxon>PS1 clade</taxon>
    </lineage>
</organism>
<name>A0A368DQ80_9PROT</name>
<dbReference type="Gene3D" id="1.10.20.60">
    <property type="entry name" value="Glu-tRNAGln amidotransferase C subunit, N-terminal domain"/>
    <property type="match status" value="1"/>
</dbReference>
<evidence type="ECO:0000313" key="2">
    <source>
        <dbReference type="EMBL" id="RCL73476.1"/>
    </source>
</evidence>
<keyword evidence="1" id="KW-0648">Protein biosynthesis</keyword>
<dbReference type="PANTHER" id="PTHR15004:SF0">
    <property type="entry name" value="GLUTAMYL-TRNA(GLN) AMIDOTRANSFERASE SUBUNIT C, MITOCHONDRIAL"/>
    <property type="match status" value="1"/>
</dbReference>
<dbReference type="GO" id="GO:0016740">
    <property type="term" value="F:transferase activity"/>
    <property type="evidence" value="ECO:0007669"/>
    <property type="project" value="UniProtKB-KW"/>
</dbReference>
<dbReference type="GO" id="GO:0005524">
    <property type="term" value="F:ATP binding"/>
    <property type="evidence" value="ECO:0007669"/>
    <property type="project" value="UniProtKB-KW"/>
</dbReference>
<reference evidence="2 3" key="1">
    <citation type="journal article" date="2018" name="Microbiome">
        <title>Fine metagenomic profile of the Mediterranean stratified and mixed water columns revealed by assembly and recruitment.</title>
        <authorList>
            <person name="Haro-Moreno J.M."/>
            <person name="Lopez-Perez M."/>
            <person name="De La Torre J.R."/>
            <person name="Picazo A."/>
            <person name="Camacho A."/>
            <person name="Rodriguez-Valera F."/>
        </authorList>
    </citation>
    <scope>NUCLEOTIDE SEQUENCE [LARGE SCALE GENOMIC DNA]</scope>
    <source>
        <strain evidence="2">MED-G57</strain>
    </source>
</reference>
<dbReference type="HAMAP" id="MF_00122">
    <property type="entry name" value="GatC"/>
    <property type="match status" value="1"/>
</dbReference>
<dbReference type="PANTHER" id="PTHR15004">
    <property type="entry name" value="GLUTAMYL-TRNA(GLN) AMIDOTRANSFERASE SUBUNIT C, MITOCHONDRIAL"/>
    <property type="match status" value="1"/>
</dbReference>
<comment type="subunit">
    <text evidence="1">Heterotrimer of A, B and C subunits.</text>
</comment>
<dbReference type="InterPro" id="IPR003837">
    <property type="entry name" value="GatC"/>
</dbReference>
<dbReference type="GO" id="GO:0050567">
    <property type="term" value="F:glutaminyl-tRNA synthase (glutamine-hydrolyzing) activity"/>
    <property type="evidence" value="ECO:0007669"/>
    <property type="project" value="UniProtKB-UniRule"/>
</dbReference>
<dbReference type="InterPro" id="IPR036113">
    <property type="entry name" value="Asp/Glu-ADT_sf_sub_c"/>
</dbReference>
<dbReference type="GO" id="GO:0070681">
    <property type="term" value="P:glutaminyl-tRNAGln biosynthesis via transamidation"/>
    <property type="evidence" value="ECO:0007669"/>
    <property type="project" value="TreeGrafter"/>
</dbReference>
<dbReference type="Pfam" id="PF02686">
    <property type="entry name" value="GatC"/>
    <property type="match status" value="1"/>
</dbReference>
<dbReference type="EC" id="6.3.5.-" evidence="1"/>
<proteinExistence type="inferred from homology"/>
<dbReference type="NCBIfam" id="TIGR00135">
    <property type="entry name" value="gatC"/>
    <property type="match status" value="1"/>
</dbReference>
<accession>A0A368DQ80</accession>
<comment type="caution">
    <text evidence="2">The sequence shown here is derived from an EMBL/GenBank/DDBJ whole genome shotgun (WGS) entry which is preliminary data.</text>
</comment>
<keyword evidence="2" id="KW-0808">Transferase</keyword>
<protein>
    <recommendedName>
        <fullName evidence="1">Aspartyl/glutamyl-tRNA(Asn/Gln) amidotransferase subunit C</fullName>
        <shortName evidence="1">Asp/Glu-ADT subunit C</shortName>
        <ecNumber evidence="1">6.3.5.-</ecNumber>
    </recommendedName>
</protein>
<keyword evidence="1" id="KW-0547">Nucleotide-binding</keyword>
<dbReference type="SUPFAM" id="SSF141000">
    <property type="entry name" value="Glu-tRNAGln amidotransferase C subunit"/>
    <property type="match status" value="1"/>
</dbReference>
<dbReference type="GO" id="GO:0006412">
    <property type="term" value="P:translation"/>
    <property type="evidence" value="ECO:0007669"/>
    <property type="project" value="UniProtKB-UniRule"/>
</dbReference>
<comment type="function">
    <text evidence="1">Allows the formation of correctly charged Asn-tRNA(Asn) or Gln-tRNA(Gln) through the transamidation of misacylated Asp-tRNA(Asn) or Glu-tRNA(Gln) in organisms which lack either or both of asparaginyl-tRNA or glutaminyl-tRNA synthetases. The reaction takes place in the presence of glutamine and ATP through an activated phospho-Asp-tRNA(Asn) or phospho-Glu-tRNA(Gln).</text>
</comment>
<keyword evidence="1" id="KW-0436">Ligase</keyword>
<comment type="catalytic activity">
    <reaction evidence="1">
        <text>L-glutamyl-tRNA(Gln) + L-glutamine + ATP + H2O = L-glutaminyl-tRNA(Gln) + L-glutamate + ADP + phosphate + H(+)</text>
        <dbReference type="Rhea" id="RHEA:17521"/>
        <dbReference type="Rhea" id="RHEA-COMP:9681"/>
        <dbReference type="Rhea" id="RHEA-COMP:9684"/>
        <dbReference type="ChEBI" id="CHEBI:15377"/>
        <dbReference type="ChEBI" id="CHEBI:15378"/>
        <dbReference type="ChEBI" id="CHEBI:29985"/>
        <dbReference type="ChEBI" id="CHEBI:30616"/>
        <dbReference type="ChEBI" id="CHEBI:43474"/>
        <dbReference type="ChEBI" id="CHEBI:58359"/>
        <dbReference type="ChEBI" id="CHEBI:78520"/>
        <dbReference type="ChEBI" id="CHEBI:78521"/>
        <dbReference type="ChEBI" id="CHEBI:456216"/>
    </reaction>
</comment>
<dbReference type="EMBL" id="QOQD01000006">
    <property type="protein sequence ID" value="RCL73476.1"/>
    <property type="molecule type" value="Genomic_DNA"/>
</dbReference>
<comment type="catalytic activity">
    <reaction evidence="1">
        <text>L-aspartyl-tRNA(Asn) + L-glutamine + ATP + H2O = L-asparaginyl-tRNA(Asn) + L-glutamate + ADP + phosphate + 2 H(+)</text>
        <dbReference type="Rhea" id="RHEA:14513"/>
        <dbReference type="Rhea" id="RHEA-COMP:9674"/>
        <dbReference type="Rhea" id="RHEA-COMP:9677"/>
        <dbReference type="ChEBI" id="CHEBI:15377"/>
        <dbReference type="ChEBI" id="CHEBI:15378"/>
        <dbReference type="ChEBI" id="CHEBI:29985"/>
        <dbReference type="ChEBI" id="CHEBI:30616"/>
        <dbReference type="ChEBI" id="CHEBI:43474"/>
        <dbReference type="ChEBI" id="CHEBI:58359"/>
        <dbReference type="ChEBI" id="CHEBI:78515"/>
        <dbReference type="ChEBI" id="CHEBI:78516"/>
        <dbReference type="ChEBI" id="CHEBI:456216"/>
    </reaction>
</comment>
<dbReference type="GO" id="GO:0050566">
    <property type="term" value="F:asparaginyl-tRNA synthase (glutamine-hydrolyzing) activity"/>
    <property type="evidence" value="ECO:0007669"/>
    <property type="project" value="RHEA"/>
</dbReference>
<evidence type="ECO:0000256" key="1">
    <source>
        <dbReference type="HAMAP-Rule" id="MF_00122"/>
    </source>
</evidence>
<evidence type="ECO:0000313" key="3">
    <source>
        <dbReference type="Proteomes" id="UP000253570"/>
    </source>
</evidence>
<dbReference type="GO" id="GO:0006450">
    <property type="term" value="P:regulation of translational fidelity"/>
    <property type="evidence" value="ECO:0007669"/>
    <property type="project" value="InterPro"/>
</dbReference>
<sequence>MNRGNHMSITKDTILKIANLAKISITSDETEKLESEISSIISWVETLNEVDTDNIEPMINSLKSSLRMRDDEVNDGNKIKDILLNSPTEDDNFFVVPKVIE</sequence>
<dbReference type="AlphaFoldDB" id="A0A368DQ80"/>
<keyword evidence="1" id="KW-0067">ATP-binding</keyword>
<gene>
    <name evidence="1" type="primary">gatC</name>
    <name evidence="2" type="ORF">DBW71_03080</name>
</gene>